<sequence length="505" mass="56760">MSLFAFSMLVGIACAWMIWLVLWQVSRFKVERGADTPGELHTIALLFRDGRLIDADDAIWPLLSTNKEDSPDWEDVRSALLPLTPDLPVNLPTSPLRVAHSAGPHVLVDVTQNATRITFSPITGHDADWFQARQNEVAVAQLKPALAYSPNPIWLLNADGRVLWGNDAFHDLAQIQDGTDAFAAHVSEMLQQNALQRSHRVSVTHPQTHVTRWFEVSTRTTDAGELHFATAVDAVVQAEEAQRNFVQTLSKTFANLTTGLAIFDRNRRLALFNPALIDLSGLSAEFLSGRPNLFEFFDKLREHQIMPEPKNYDNWRECMAKLVAAASDDRFRETWTLVGGQTFDVTGRPYPDGAIAFLFNDITAEVSLTRGFRTELETMQSAIDAMEDAVAIFNQQGVLTVCNAAYKAQWNVDPDTCLTEATILDATQEWKSAFHPNPIWPELRDFVTSTTERASWDSELRSRDGREVICRIDPICYGSTMIRFSHPTRRRMDDTDTEPLQIVSA</sequence>
<dbReference type="SUPFAM" id="SSF55785">
    <property type="entry name" value="PYP-like sensor domain (PAS domain)"/>
    <property type="match status" value="3"/>
</dbReference>
<dbReference type="RefSeq" id="WP_084066202.1">
    <property type="nucleotide sequence ID" value="NZ_FQXC01000003.1"/>
</dbReference>
<dbReference type="PROSITE" id="PS50112">
    <property type="entry name" value="PAS"/>
    <property type="match status" value="1"/>
</dbReference>
<protein>
    <submittedName>
        <fullName evidence="2">PAS domain-containing protein</fullName>
    </submittedName>
</protein>
<dbReference type="InterPro" id="IPR000014">
    <property type="entry name" value="PAS"/>
</dbReference>
<dbReference type="Pfam" id="PF12860">
    <property type="entry name" value="PAS_7"/>
    <property type="match status" value="1"/>
</dbReference>
<accession>A0A1M5U9I4</accession>
<keyword evidence="3" id="KW-1185">Reference proteome</keyword>
<dbReference type="EMBL" id="FQXC01000003">
    <property type="protein sequence ID" value="SHH59516.1"/>
    <property type="molecule type" value="Genomic_DNA"/>
</dbReference>
<feature type="domain" description="PAS" evidence="1">
    <location>
        <begin position="241"/>
        <end position="297"/>
    </location>
</feature>
<name>A0A1M5U9I4_9RHOB</name>
<evidence type="ECO:0000313" key="2">
    <source>
        <dbReference type="EMBL" id="SHH59516.1"/>
    </source>
</evidence>
<organism evidence="2 3">
    <name type="scientific">Marivita hallyeonensis</name>
    <dbReference type="NCBI Taxonomy" id="996342"/>
    <lineage>
        <taxon>Bacteria</taxon>
        <taxon>Pseudomonadati</taxon>
        <taxon>Pseudomonadota</taxon>
        <taxon>Alphaproteobacteria</taxon>
        <taxon>Rhodobacterales</taxon>
        <taxon>Roseobacteraceae</taxon>
        <taxon>Marivita</taxon>
    </lineage>
</organism>
<proteinExistence type="predicted"/>
<evidence type="ECO:0000313" key="3">
    <source>
        <dbReference type="Proteomes" id="UP000184221"/>
    </source>
</evidence>
<dbReference type="STRING" id="996342.SAMN05443551_2541"/>
<evidence type="ECO:0000259" key="1">
    <source>
        <dbReference type="PROSITE" id="PS50112"/>
    </source>
</evidence>
<reference evidence="2 3" key="1">
    <citation type="submission" date="2016-11" db="EMBL/GenBank/DDBJ databases">
        <authorList>
            <person name="Jaros S."/>
            <person name="Januszkiewicz K."/>
            <person name="Wedrychowicz H."/>
        </authorList>
    </citation>
    <scope>NUCLEOTIDE SEQUENCE [LARGE SCALE GENOMIC DNA]</scope>
    <source>
        <strain evidence="2 3">DSM 29431</strain>
    </source>
</reference>
<dbReference type="InterPro" id="IPR035965">
    <property type="entry name" value="PAS-like_dom_sf"/>
</dbReference>
<dbReference type="Gene3D" id="3.30.450.20">
    <property type="entry name" value="PAS domain"/>
    <property type="match status" value="2"/>
</dbReference>
<dbReference type="SMART" id="SM00091">
    <property type="entry name" value="PAS"/>
    <property type="match status" value="3"/>
</dbReference>
<dbReference type="OrthoDB" id="9797304at2"/>
<dbReference type="AlphaFoldDB" id="A0A1M5U9I4"/>
<dbReference type="Proteomes" id="UP000184221">
    <property type="component" value="Unassembled WGS sequence"/>
</dbReference>
<gene>
    <name evidence="2" type="ORF">SAMN05443551_2541</name>
</gene>